<protein>
    <submittedName>
        <fullName evidence="1">Uncharacterized protein</fullName>
    </submittedName>
</protein>
<dbReference type="EMBL" id="GBXM01106438">
    <property type="protein sequence ID" value="JAH02139.1"/>
    <property type="molecule type" value="Transcribed_RNA"/>
</dbReference>
<dbReference type="AlphaFoldDB" id="A0A0E9PC75"/>
<sequence length="38" mass="4176">MLNAHCQVIGGASWLEPCVLSSVYFYLEITSSQTTINV</sequence>
<proteinExistence type="predicted"/>
<reference evidence="1" key="1">
    <citation type="submission" date="2014-11" db="EMBL/GenBank/DDBJ databases">
        <authorList>
            <person name="Amaro Gonzalez C."/>
        </authorList>
    </citation>
    <scope>NUCLEOTIDE SEQUENCE</scope>
</reference>
<accession>A0A0E9PC75</accession>
<name>A0A0E9PC75_ANGAN</name>
<reference evidence="1" key="2">
    <citation type="journal article" date="2015" name="Fish Shellfish Immunol.">
        <title>Early steps in the European eel (Anguilla anguilla)-Vibrio vulnificus interaction in the gills: Role of the RtxA13 toxin.</title>
        <authorList>
            <person name="Callol A."/>
            <person name="Pajuelo D."/>
            <person name="Ebbesson L."/>
            <person name="Teles M."/>
            <person name="MacKenzie S."/>
            <person name="Amaro C."/>
        </authorList>
    </citation>
    <scope>NUCLEOTIDE SEQUENCE</scope>
</reference>
<organism evidence="1">
    <name type="scientific">Anguilla anguilla</name>
    <name type="common">European freshwater eel</name>
    <name type="synonym">Muraena anguilla</name>
    <dbReference type="NCBI Taxonomy" id="7936"/>
    <lineage>
        <taxon>Eukaryota</taxon>
        <taxon>Metazoa</taxon>
        <taxon>Chordata</taxon>
        <taxon>Craniata</taxon>
        <taxon>Vertebrata</taxon>
        <taxon>Euteleostomi</taxon>
        <taxon>Actinopterygii</taxon>
        <taxon>Neopterygii</taxon>
        <taxon>Teleostei</taxon>
        <taxon>Anguilliformes</taxon>
        <taxon>Anguillidae</taxon>
        <taxon>Anguilla</taxon>
    </lineage>
</organism>
<evidence type="ECO:0000313" key="1">
    <source>
        <dbReference type="EMBL" id="JAH02139.1"/>
    </source>
</evidence>